<dbReference type="AlphaFoldDB" id="A0A645FE91"/>
<accession>A0A645FE91</accession>
<protein>
    <submittedName>
        <fullName evidence="1">Uncharacterized protein</fullName>
    </submittedName>
</protein>
<evidence type="ECO:0000313" key="1">
    <source>
        <dbReference type="EMBL" id="MPN11782.1"/>
    </source>
</evidence>
<dbReference type="EMBL" id="VSSQ01058040">
    <property type="protein sequence ID" value="MPN11782.1"/>
    <property type="molecule type" value="Genomic_DNA"/>
</dbReference>
<proteinExistence type="predicted"/>
<reference evidence="1" key="1">
    <citation type="submission" date="2019-08" db="EMBL/GenBank/DDBJ databases">
        <authorList>
            <person name="Kucharzyk K."/>
            <person name="Murdoch R.W."/>
            <person name="Higgins S."/>
            <person name="Loffler F."/>
        </authorList>
    </citation>
    <scope>NUCLEOTIDE SEQUENCE</scope>
</reference>
<dbReference type="AntiFam" id="ANF00072">
    <property type="entry name" value="Shadow ORF (opposite TypA)"/>
</dbReference>
<sequence>MFDGHVQVRNGLSLNALSSVNDQQCSFASGNRTRYFIGEIHVSRSVNQVQGVFLAIMFMFHLNGVALDGDAALPL</sequence>
<name>A0A645FE91_9ZZZZ</name>
<comment type="caution">
    <text evidence="1">The sequence shown here is derived from an EMBL/GenBank/DDBJ whole genome shotgun (WGS) entry which is preliminary data.</text>
</comment>
<gene>
    <name evidence="1" type="ORF">SDC9_159090</name>
</gene>
<organism evidence="1">
    <name type="scientific">bioreactor metagenome</name>
    <dbReference type="NCBI Taxonomy" id="1076179"/>
    <lineage>
        <taxon>unclassified sequences</taxon>
        <taxon>metagenomes</taxon>
        <taxon>ecological metagenomes</taxon>
    </lineage>
</organism>